<accession>A0A5C3LT18</accession>
<keyword evidence="2" id="KW-0812">Transmembrane</keyword>
<dbReference type="AlphaFoldDB" id="A0A5C3LT18"/>
<gene>
    <name evidence="3" type="ORF">BDQ12DRAFT_687825</name>
</gene>
<feature type="transmembrane region" description="Helical" evidence="2">
    <location>
        <begin position="12"/>
        <end position="33"/>
    </location>
</feature>
<name>A0A5C3LT18_9AGAR</name>
<feature type="transmembrane region" description="Helical" evidence="2">
    <location>
        <begin position="158"/>
        <end position="178"/>
    </location>
</feature>
<feature type="compositionally biased region" description="Polar residues" evidence="1">
    <location>
        <begin position="274"/>
        <end position="293"/>
    </location>
</feature>
<evidence type="ECO:0000256" key="2">
    <source>
        <dbReference type="SAM" id="Phobius"/>
    </source>
</evidence>
<evidence type="ECO:0000256" key="1">
    <source>
        <dbReference type="SAM" id="MobiDB-lite"/>
    </source>
</evidence>
<proteinExistence type="predicted"/>
<feature type="transmembrane region" description="Helical" evidence="2">
    <location>
        <begin position="53"/>
        <end position="73"/>
    </location>
</feature>
<keyword evidence="2" id="KW-0472">Membrane</keyword>
<feature type="transmembrane region" description="Helical" evidence="2">
    <location>
        <begin position="85"/>
        <end position="104"/>
    </location>
</feature>
<feature type="transmembrane region" description="Helical" evidence="2">
    <location>
        <begin position="116"/>
        <end position="138"/>
    </location>
</feature>
<reference evidence="3 4" key="1">
    <citation type="journal article" date="2019" name="Nat. Ecol. Evol.">
        <title>Megaphylogeny resolves global patterns of mushroom evolution.</title>
        <authorList>
            <person name="Varga T."/>
            <person name="Krizsan K."/>
            <person name="Foldi C."/>
            <person name="Dima B."/>
            <person name="Sanchez-Garcia M."/>
            <person name="Sanchez-Ramirez S."/>
            <person name="Szollosi G.J."/>
            <person name="Szarkandi J.G."/>
            <person name="Papp V."/>
            <person name="Albert L."/>
            <person name="Andreopoulos W."/>
            <person name="Angelini C."/>
            <person name="Antonin V."/>
            <person name="Barry K.W."/>
            <person name="Bougher N.L."/>
            <person name="Buchanan P."/>
            <person name="Buyck B."/>
            <person name="Bense V."/>
            <person name="Catcheside P."/>
            <person name="Chovatia M."/>
            <person name="Cooper J."/>
            <person name="Damon W."/>
            <person name="Desjardin D."/>
            <person name="Finy P."/>
            <person name="Geml J."/>
            <person name="Haridas S."/>
            <person name="Hughes K."/>
            <person name="Justo A."/>
            <person name="Karasinski D."/>
            <person name="Kautmanova I."/>
            <person name="Kiss B."/>
            <person name="Kocsube S."/>
            <person name="Kotiranta H."/>
            <person name="LaButti K.M."/>
            <person name="Lechner B.E."/>
            <person name="Liimatainen K."/>
            <person name="Lipzen A."/>
            <person name="Lukacs Z."/>
            <person name="Mihaltcheva S."/>
            <person name="Morgado L.N."/>
            <person name="Niskanen T."/>
            <person name="Noordeloos M.E."/>
            <person name="Ohm R.A."/>
            <person name="Ortiz-Santana B."/>
            <person name="Ovrebo C."/>
            <person name="Racz N."/>
            <person name="Riley R."/>
            <person name="Savchenko A."/>
            <person name="Shiryaev A."/>
            <person name="Soop K."/>
            <person name="Spirin V."/>
            <person name="Szebenyi C."/>
            <person name="Tomsovsky M."/>
            <person name="Tulloss R.E."/>
            <person name="Uehling J."/>
            <person name="Grigoriev I.V."/>
            <person name="Vagvolgyi C."/>
            <person name="Papp T."/>
            <person name="Martin F.M."/>
            <person name="Miettinen O."/>
            <person name="Hibbett D.S."/>
            <person name="Nagy L.G."/>
        </authorList>
    </citation>
    <scope>NUCLEOTIDE SEQUENCE [LARGE SCALE GENOMIC DNA]</scope>
    <source>
        <strain evidence="3 4">CBS 166.37</strain>
    </source>
</reference>
<protein>
    <recommendedName>
        <fullName evidence="5">Integral membrane protein</fullName>
    </recommendedName>
</protein>
<feature type="region of interest" description="Disordered" evidence="1">
    <location>
        <begin position="268"/>
        <end position="301"/>
    </location>
</feature>
<organism evidence="3 4">
    <name type="scientific">Crucibulum laeve</name>
    <dbReference type="NCBI Taxonomy" id="68775"/>
    <lineage>
        <taxon>Eukaryota</taxon>
        <taxon>Fungi</taxon>
        <taxon>Dikarya</taxon>
        <taxon>Basidiomycota</taxon>
        <taxon>Agaricomycotina</taxon>
        <taxon>Agaricomycetes</taxon>
        <taxon>Agaricomycetidae</taxon>
        <taxon>Agaricales</taxon>
        <taxon>Agaricineae</taxon>
        <taxon>Nidulariaceae</taxon>
        <taxon>Crucibulum</taxon>
    </lineage>
</organism>
<keyword evidence="4" id="KW-1185">Reference proteome</keyword>
<dbReference type="Proteomes" id="UP000308652">
    <property type="component" value="Unassembled WGS sequence"/>
</dbReference>
<sequence length="301" mass="33767">MVDWKDPTIIALQFFGVVKVSHFLAGVFAWEILSTFPFEFQVYTGRRPFRWPFLLYIGSRFFTSASLITMVVGFDLIGEIHCEGWAKAVFGLTYVAFSLNSVLLGLRTMAFWNFQLVISSIIILTILANIAFLIRGVFDIHAIWDPTFQSCIPSNILSSQINIIVSMATDIIMLLLMLAGLYRQKFPGALWKMLHRQGIIWIVVATIGQIPAVLLQGINFNDAMNLIFLTPAFIILTICTTSMYRDLNVFVTPVANQRNLEVTTIEIGLPDPPSTSTQSESIPNSNKDTLTNSDMKRGNIV</sequence>
<dbReference type="EMBL" id="ML213619">
    <property type="protein sequence ID" value="TFK35707.1"/>
    <property type="molecule type" value="Genomic_DNA"/>
</dbReference>
<evidence type="ECO:0000313" key="3">
    <source>
        <dbReference type="EMBL" id="TFK35707.1"/>
    </source>
</evidence>
<keyword evidence="2" id="KW-1133">Transmembrane helix</keyword>
<evidence type="ECO:0008006" key="5">
    <source>
        <dbReference type="Google" id="ProtNLM"/>
    </source>
</evidence>
<feature type="transmembrane region" description="Helical" evidence="2">
    <location>
        <begin position="199"/>
        <end position="218"/>
    </location>
</feature>
<dbReference type="OrthoDB" id="3197626at2759"/>
<feature type="transmembrane region" description="Helical" evidence="2">
    <location>
        <begin position="224"/>
        <end position="244"/>
    </location>
</feature>
<evidence type="ECO:0000313" key="4">
    <source>
        <dbReference type="Proteomes" id="UP000308652"/>
    </source>
</evidence>